<dbReference type="InterPro" id="IPR009057">
    <property type="entry name" value="Homeodomain-like_sf"/>
</dbReference>
<name>A0A7W7EX55_9SPHN</name>
<evidence type="ECO:0000313" key="5">
    <source>
        <dbReference type="EMBL" id="MBB4617298.1"/>
    </source>
</evidence>
<dbReference type="GO" id="GO:0003677">
    <property type="term" value="F:DNA binding"/>
    <property type="evidence" value="ECO:0007669"/>
    <property type="project" value="UniProtKB-UniRule"/>
</dbReference>
<dbReference type="EMBL" id="JACHNY010000002">
    <property type="protein sequence ID" value="MBB4617298.1"/>
    <property type="molecule type" value="Genomic_DNA"/>
</dbReference>
<gene>
    <name evidence="5" type="ORF">GGQ96_001418</name>
</gene>
<sequence>MNEASGKLDSSPQPPVLGRPRSATAHQAMVDAAHDIVTKDGPLALTVQAICQAAGTSRASFYRRWSNAWQCFTESVDSFLLPPSMNDPTADTIDILVAATMNFYRYLSLRATKVRLGMILLDASAQPDMLVEAKKDTEARRAKLLKRIGDDVADGRIVVTIHHGVVVNIISGLALHAALMARPLPEKDVRAVLSRLIFPIDATA</sequence>
<evidence type="ECO:0000256" key="2">
    <source>
        <dbReference type="PROSITE-ProRule" id="PRU00335"/>
    </source>
</evidence>
<keyword evidence="6" id="KW-1185">Reference proteome</keyword>
<evidence type="ECO:0000259" key="4">
    <source>
        <dbReference type="PROSITE" id="PS50977"/>
    </source>
</evidence>
<feature type="domain" description="HTH tetR-type" evidence="4">
    <location>
        <begin position="23"/>
        <end position="83"/>
    </location>
</feature>
<evidence type="ECO:0000256" key="1">
    <source>
        <dbReference type="ARBA" id="ARBA00023125"/>
    </source>
</evidence>
<comment type="caution">
    <text evidence="5">The sequence shown here is derived from an EMBL/GenBank/DDBJ whole genome shotgun (WGS) entry which is preliminary data.</text>
</comment>
<evidence type="ECO:0000256" key="3">
    <source>
        <dbReference type="SAM" id="MobiDB-lite"/>
    </source>
</evidence>
<dbReference type="SUPFAM" id="SSF46689">
    <property type="entry name" value="Homeodomain-like"/>
    <property type="match status" value="1"/>
</dbReference>
<reference evidence="5 6" key="1">
    <citation type="submission" date="2020-08" db="EMBL/GenBank/DDBJ databases">
        <title>Genomic Encyclopedia of Type Strains, Phase IV (KMG-IV): sequencing the most valuable type-strain genomes for metagenomic binning, comparative biology and taxonomic classification.</title>
        <authorList>
            <person name="Goeker M."/>
        </authorList>
    </citation>
    <scope>NUCLEOTIDE SEQUENCE [LARGE SCALE GENOMIC DNA]</scope>
    <source>
        <strain evidence="5 6">DSM 15867</strain>
    </source>
</reference>
<keyword evidence="1 2" id="KW-0238">DNA-binding</keyword>
<protein>
    <submittedName>
        <fullName evidence="5">AcrR family transcriptional regulator</fullName>
    </submittedName>
</protein>
<organism evidence="5 6">
    <name type="scientific">Sphingomonas abaci</name>
    <dbReference type="NCBI Taxonomy" id="237611"/>
    <lineage>
        <taxon>Bacteria</taxon>
        <taxon>Pseudomonadati</taxon>
        <taxon>Pseudomonadota</taxon>
        <taxon>Alphaproteobacteria</taxon>
        <taxon>Sphingomonadales</taxon>
        <taxon>Sphingomonadaceae</taxon>
        <taxon>Sphingomonas</taxon>
    </lineage>
</organism>
<dbReference type="RefSeq" id="WP_184112962.1">
    <property type="nucleotide sequence ID" value="NZ_JACHNY010000002.1"/>
</dbReference>
<dbReference type="Proteomes" id="UP000574769">
    <property type="component" value="Unassembled WGS sequence"/>
</dbReference>
<proteinExistence type="predicted"/>
<dbReference type="PROSITE" id="PS50977">
    <property type="entry name" value="HTH_TETR_2"/>
    <property type="match status" value="1"/>
</dbReference>
<feature type="region of interest" description="Disordered" evidence="3">
    <location>
        <begin position="1"/>
        <end position="24"/>
    </location>
</feature>
<accession>A0A7W7EX55</accession>
<evidence type="ECO:0000313" key="6">
    <source>
        <dbReference type="Proteomes" id="UP000574769"/>
    </source>
</evidence>
<dbReference type="InterPro" id="IPR001647">
    <property type="entry name" value="HTH_TetR"/>
</dbReference>
<feature type="DNA-binding region" description="H-T-H motif" evidence="2">
    <location>
        <begin position="46"/>
        <end position="65"/>
    </location>
</feature>
<dbReference type="Pfam" id="PF00440">
    <property type="entry name" value="TetR_N"/>
    <property type="match status" value="1"/>
</dbReference>
<dbReference type="AlphaFoldDB" id="A0A7W7EX55"/>
<dbReference type="Gene3D" id="1.10.357.10">
    <property type="entry name" value="Tetracycline Repressor, domain 2"/>
    <property type="match status" value="1"/>
</dbReference>